<organism evidence="3 4">
    <name type="scientific">Diplodia intermedia</name>
    <dbReference type="NCBI Taxonomy" id="856260"/>
    <lineage>
        <taxon>Eukaryota</taxon>
        <taxon>Fungi</taxon>
        <taxon>Dikarya</taxon>
        <taxon>Ascomycota</taxon>
        <taxon>Pezizomycotina</taxon>
        <taxon>Dothideomycetes</taxon>
        <taxon>Dothideomycetes incertae sedis</taxon>
        <taxon>Botryosphaeriales</taxon>
        <taxon>Botryosphaeriaceae</taxon>
        <taxon>Diplodia</taxon>
    </lineage>
</organism>
<evidence type="ECO:0000259" key="2">
    <source>
        <dbReference type="Pfam" id="PF24883"/>
    </source>
</evidence>
<dbReference type="Proteomes" id="UP001521184">
    <property type="component" value="Unassembled WGS sequence"/>
</dbReference>
<protein>
    <recommendedName>
        <fullName evidence="2">Nephrocystin 3-like N-terminal domain-containing protein</fullName>
    </recommendedName>
</protein>
<proteinExistence type="predicted"/>
<dbReference type="Pfam" id="PF24883">
    <property type="entry name" value="NPHP3_N"/>
    <property type="match status" value="1"/>
</dbReference>
<dbReference type="InterPro" id="IPR056884">
    <property type="entry name" value="NPHP3-like_N"/>
</dbReference>
<keyword evidence="1" id="KW-0677">Repeat</keyword>
<accession>A0ABR3U048</accession>
<dbReference type="InterPro" id="IPR027417">
    <property type="entry name" value="P-loop_NTPase"/>
</dbReference>
<sequence>MADPLSIAGTIAGLCSIADLVFSRVYRYAKSVQNAKSEIGLLAKEIRTLSGTLHSLALLAAELDDGAPEMDFRLHHINSCRQILLDIQRKVDKKDAIVSGESSASAVRLRLQWPFSSSETKKMVKEITQHQQVLCTALSTDSLTKLLKTLSVQEGIHDGVEEIKMQLRRRWTLETRIAMDKKRQAVFGFFGSVDPSPNHNTNRKLRHPLTGLWFTEGEAFKRWLRIPASKLWLSGIPGAGKSVLAAAAIESSLQQSSPKRAVAYFYCDYRDKERQEAVKIMGTIASQLARQDISERGYGFLENYFNECHPLDKPTISPDPSKLFALIKDISASFEEVSILVDALDECGDDTVEVVEFLFELNSEAQSNIRTLFLSRDEQPIRAILEHDFRNVAIAAHNHDVSLYVAAEIEKRISKRRLRIRSPEIKNEILTGLIEGARGM</sequence>
<gene>
    <name evidence="3" type="ORF">SLS58_001882</name>
</gene>
<evidence type="ECO:0000256" key="1">
    <source>
        <dbReference type="ARBA" id="ARBA00022737"/>
    </source>
</evidence>
<keyword evidence="4" id="KW-1185">Reference proteome</keyword>
<evidence type="ECO:0000313" key="4">
    <source>
        <dbReference type="Proteomes" id="UP001521184"/>
    </source>
</evidence>
<comment type="caution">
    <text evidence="3">The sequence shown here is derived from an EMBL/GenBank/DDBJ whole genome shotgun (WGS) entry which is preliminary data.</text>
</comment>
<dbReference type="PANTHER" id="PTHR10039">
    <property type="entry name" value="AMELOGENIN"/>
    <property type="match status" value="1"/>
</dbReference>
<name>A0ABR3U048_9PEZI</name>
<evidence type="ECO:0000313" key="3">
    <source>
        <dbReference type="EMBL" id="KAL1648708.1"/>
    </source>
</evidence>
<reference evidence="3 4" key="1">
    <citation type="journal article" date="2023" name="Plant Dis.">
        <title>First Report of Diplodia intermedia Causing Canker and Dieback Diseases on Apple Trees in Canada.</title>
        <authorList>
            <person name="Ellouze W."/>
            <person name="Ilyukhin E."/>
            <person name="Sulman M."/>
            <person name="Ali S."/>
        </authorList>
    </citation>
    <scope>NUCLEOTIDE SEQUENCE [LARGE SCALE GENOMIC DNA]</scope>
    <source>
        <strain evidence="3 4">M45-28</strain>
    </source>
</reference>
<dbReference type="Gene3D" id="3.40.50.300">
    <property type="entry name" value="P-loop containing nucleotide triphosphate hydrolases"/>
    <property type="match status" value="1"/>
</dbReference>
<feature type="domain" description="Nephrocystin 3-like N-terminal" evidence="2">
    <location>
        <begin position="210"/>
        <end position="376"/>
    </location>
</feature>
<dbReference type="PANTHER" id="PTHR10039:SF16">
    <property type="entry name" value="GPI INOSITOL-DEACYLASE"/>
    <property type="match status" value="1"/>
</dbReference>
<dbReference type="EMBL" id="JAKEKT020000008">
    <property type="protein sequence ID" value="KAL1648708.1"/>
    <property type="molecule type" value="Genomic_DNA"/>
</dbReference>